<dbReference type="InterPro" id="IPR050313">
    <property type="entry name" value="Carb_Metab_HTH_regulators"/>
</dbReference>
<evidence type="ECO:0000259" key="5">
    <source>
        <dbReference type="PROSITE" id="PS51000"/>
    </source>
</evidence>
<dbReference type="Pfam" id="PF00455">
    <property type="entry name" value="DeoRC"/>
    <property type="match status" value="1"/>
</dbReference>
<dbReference type="PROSITE" id="PS00894">
    <property type="entry name" value="HTH_DEOR_1"/>
    <property type="match status" value="1"/>
</dbReference>
<dbReference type="PANTHER" id="PTHR30363">
    <property type="entry name" value="HTH-TYPE TRANSCRIPTIONAL REGULATOR SRLR-RELATED"/>
    <property type="match status" value="1"/>
</dbReference>
<protein>
    <submittedName>
        <fullName evidence="6">DeoR/GlpR transcriptional regulator</fullName>
    </submittedName>
</protein>
<comment type="caution">
    <text evidence="6">The sequence shown here is derived from an EMBL/GenBank/DDBJ whole genome shotgun (WGS) entry which is preliminary data.</text>
</comment>
<dbReference type="GO" id="GO:0003700">
    <property type="term" value="F:DNA-binding transcription factor activity"/>
    <property type="evidence" value="ECO:0007669"/>
    <property type="project" value="InterPro"/>
</dbReference>
<evidence type="ECO:0000256" key="3">
    <source>
        <dbReference type="ARBA" id="ARBA00023125"/>
    </source>
</evidence>
<reference evidence="6" key="2">
    <citation type="journal article" date="2021" name="Microorganisms">
        <title>Bacterial Dimethylsulfoniopropionate Biosynthesis in the East China Sea.</title>
        <authorList>
            <person name="Liu J."/>
            <person name="Zhang Y."/>
            <person name="Liu J."/>
            <person name="Zhong H."/>
            <person name="Williams B.T."/>
            <person name="Zheng Y."/>
            <person name="Curson A.R.J."/>
            <person name="Sun C."/>
            <person name="Sun H."/>
            <person name="Song D."/>
            <person name="Wagner Mackenzie B."/>
            <person name="Bermejo Martinez A."/>
            <person name="Todd J.D."/>
            <person name="Zhang X.H."/>
        </authorList>
    </citation>
    <scope>NUCLEOTIDE SEQUENCE</scope>
    <source>
        <strain evidence="6">AESS21</strain>
    </source>
</reference>
<dbReference type="PROSITE" id="PS51000">
    <property type="entry name" value="HTH_DEOR_2"/>
    <property type="match status" value="1"/>
</dbReference>
<name>A0A944GTI9_9HYPH</name>
<reference evidence="6" key="1">
    <citation type="submission" date="2018-08" db="EMBL/GenBank/DDBJ databases">
        <authorList>
            <person name="Jin W."/>
            <person name="Wang H."/>
            <person name="Yang Y."/>
            <person name="Li M."/>
            <person name="Liu J."/>
        </authorList>
    </citation>
    <scope>NUCLEOTIDE SEQUENCE</scope>
    <source>
        <strain evidence="6">AESS21</strain>
    </source>
</reference>
<sequence length="254" mass="27321">MLTDERKTHLLSTLQQTGRIVAKTESLNLHVSEDTIRRDLRELAKEGQLKRVHGGAVPIASANAPFSGRVSIASPEKVAIGKRAAQLIEPGQVVFIDGGTTALQLARNLPPNLEATVITHSPNIAMELIDHDRLEIEIVGGRLFRHSIVTCGATTLDRLNRCRPDICFIGAAGLHPDQGITTGDSEEAEVKRTVIDRSASTTILASSEKLGAVSSFELANWSDIDNLVVSAETHSKAVEMFSDLGCEIISASQN</sequence>
<evidence type="ECO:0000256" key="4">
    <source>
        <dbReference type="ARBA" id="ARBA00023163"/>
    </source>
</evidence>
<keyword evidence="1" id="KW-0678">Repressor</keyword>
<dbReference type="InterPro" id="IPR018356">
    <property type="entry name" value="Tscrpt_reg_HTH_DeoR_CS"/>
</dbReference>
<dbReference type="AlphaFoldDB" id="A0A944GTI9"/>
<dbReference type="PANTHER" id="PTHR30363:SF4">
    <property type="entry name" value="GLYCEROL-3-PHOSPHATE REGULON REPRESSOR"/>
    <property type="match status" value="1"/>
</dbReference>
<dbReference type="SMART" id="SM01134">
    <property type="entry name" value="DeoRC"/>
    <property type="match status" value="1"/>
</dbReference>
<dbReference type="PRINTS" id="PR00037">
    <property type="entry name" value="HTHLACR"/>
</dbReference>
<evidence type="ECO:0000313" key="7">
    <source>
        <dbReference type="Proteomes" id="UP000705379"/>
    </source>
</evidence>
<dbReference type="GO" id="GO:0003677">
    <property type="term" value="F:DNA binding"/>
    <property type="evidence" value="ECO:0007669"/>
    <property type="project" value="UniProtKB-KW"/>
</dbReference>
<keyword evidence="2" id="KW-0805">Transcription regulation</keyword>
<keyword evidence="4" id="KW-0804">Transcription</keyword>
<dbReference type="SUPFAM" id="SSF100950">
    <property type="entry name" value="NagB/RpiA/CoA transferase-like"/>
    <property type="match status" value="1"/>
</dbReference>
<dbReference type="Gene3D" id="3.40.50.1360">
    <property type="match status" value="1"/>
</dbReference>
<dbReference type="InterPro" id="IPR037171">
    <property type="entry name" value="NagB/RpiA_transferase-like"/>
</dbReference>
<evidence type="ECO:0000256" key="1">
    <source>
        <dbReference type="ARBA" id="ARBA00022491"/>
    </source>
</evidence>
<gene>
    <name evidence="6" type="ORF">DYI23_13950</name>
</gene>
<dbReference type="Proteomes" id="UP000705379">
    <property type="component" value="Unassembled WGS sequence"/>
</dbReference>
<proteinExistence type="predicted"/>
<feature type="domain" description="HTH deoR-type" evidence="5">
    <location>
        <begin position="3"/>
        <end position="58"/>
    </location>
</feature>
<keyword evidence="3" id="KW-0238">DNA-binding</keyword>
<dbReference type="InterPro" id="IPR001034">
    <property type="entry name" value="DeoR_HTH"/>
</dbReference>
<dbReference type="RefSeq" id="WP_213216734.1">
    <property type="nucleotide sequence ID" value="NZ_QTKU01000003.1"/>
</dbReference>
<evidence type="ECO:0000256" key="2">
    <source>
        <dbReference type="ARBA" id="ARBA00023015"/>
    </source>
</evidence>
<organism evidence="6 7">
    <name type="scientific">Roseibium polysiphoniae</name>
    <dbReference type="NCBI Taxonomy" id="2571221"/>
    <lineage>
        <taxon>Bacteria</taxon>
        <taxon>Pseudomonadati</taxon>
        <taxon>Pseudomonadota</taxon>
        <taxon>Alphaproteobacteria</taxon>
        <taxon>Hyphomicrobiales</taxon>
        <taxon>Stappiaceae</taxon>
        <taxon>Roseibium</taxon>
    </lineage>
</organism>
<dbReference type="EMBL" id="QTKU01000003">
    <property type="protein sequence ID" value="MBS8261322.1"/>
    <property type="molecule type" value="Genomic_DNA"/>
</dbReference>
<dbReference type="SMART" id="SM00420">
    <property type="entry name" value="HTH_DEOR"/>
    <property type="match status" value="1"/>
</dbReference>
<accession>A0A944GTI9</accession>
<dbReference type="InterPro" id="IPR036390">
    <property type="entry name" value="WH_DNA-bd_sf"/>
</dbReference>
<dbReference type="Pfam" id="PF08220">
    <property type="entry name" value="HTH_DeoR"/>
    <property type="match status" value="1"/>
</dbReference>
<evidence type="ECO:0000313" key="6">
    <source>
        <dbReference type="EMBL" id="MBS8261322.1"/>
    </source>
</evidence>
<dbReference type="InterPro" id="IPR014036">
    <property type="entry name" value="DeoR-like_C"/>
</dbReference>
<dbReference type="SUPFAM" id="SSF46785">
    <property type="entry name" value="Winged helix' DNA-binding domain"/>
    <property type="match status" value="1"/>
</dbReference>